<keyword evidence="11 13" id="KW-0687">Ribonucleoprotein</keyword>
<evidence type="ECO:0000259" key="14">
    <source>
        <dbReference type="Pfam" id="PF00281"/>
    </source>
</evidence>
<dbReference type="InterPro" id="IPR002132">
    <property type="entry name" value="Ribosomal_uL5"/>
</dbReference>
<dbReference type="GO" id="GO:0003735">
    <property type="term" value="F:structural constituent of ribosome"/>
    <property type="evidence" value="ECO:0007669"/>
    <property type="project" value="InterPro"/>
</dbReference>
<protein>
    <recommendedName>
        <fullName evidence="12">50S ribosomal protein L5, chloroplastic</fullName>
    </recommendedName>
</protein>
<evidence type="ECO:0000256" key="12">
    <source>
        <dbReference type="ARBA" id="ARBA00035391"/>
    </source>
</evidence>
<comment type="similarity">
    <text evidence="4 13">Belongs to the universal ribosomal protein uL5 family.</text>
</comment>
<comment type="subcellular location">
    <subcellularLocation>
        <location evidence="3">Cytoplasm</location>
    </subcellularLocation>
    <subcellularLocation>
        <location evidence="2">Nucleus</location>
    </subcellularLocation>
</comment>
<dbReference type="SUPFAM" id="SSF55282">
    <property type="entry name" value="RL5-like"/>
    <property type="match status" value="1"/>
</dbReference>
<evidence type="ECO:0000256" key="3">
    <source>
        <dbReference type="ARBA" id="ARBA00004496"/>
    </source>
</evidence>
<evidence type="ECO:0000256" key="4">
    <source>
        <dbReference type="ARBA" id="ARBA00008553"/>
    </source>
</evidence>
<dbReference type="eggNOG" id="KOG0397">
    <property type="taxonomic scope" value="Eukaryota"/>
</dbReference>
<dbReference type="GO" id="GO:1990904">
    <property type="term" value="C:ribonucleoprotein complex"/>
    <property type="evidence" value="ECO:0007669"/>
    <property type="project" value="UniProtKB-KW"/>
</dbReference>
<evidence type="ECO:0000256" key="1">
    <source>
        <dbReference type="ARBA" id="ARBA00003898"/>
    </source>
</evidence>
<evidence type="ECO:0000256" key="6">
    <source>
        <dbReference type="ARBA" id="ARBA00022490"/>
    </source>
</evidence>
<dbReference type="InterPro" id="IPR022803">
    <property type="entry name" value="Ribosomal_uL5_dom_sf"/>
</dbReference>
<dbReference type="Gene3D" id="3.30.1440.10">
    <property type="match status" value="1"/>
</dbReference>
<dbReference type="GO" id="GO:0019843">
    <property type="term" value="F:rRNA binding"/>
    <property type="evidence" value="ECO:0007669"/>
    <property type="project" value="UniProtKB-KW"/>
</dbReference>
<dbReference type="RefSeq" id="XP_009041107.1">
    <property type="nucleotide sequence ID" value="XM_009042859.1"/>
</dbReference>
<evidence type="ECO:0000256" key="7">
    <source>
        <dbReference type="ARBA" id="ARBA00022730"/>
    </source>
</evidence>
<feature type="domain" description="Large ribosomal subunit protein uL5 C-terminal" evidence="15">
    <location>
        <begin position="82"/>
        <end position="154"/>
    </location>
</feature>
<dbReference type="FunFam" id="3.30.1440.10:FF:000004">
    <property type="entry name" value="60S ribosomal protein L11, putative"/>
    <property type="match status" value="1"/>
</dbReference>
<comment type="subunit">
    <text evidence="5">Part of the 50S ribosomal subunit; contacts the 5S rRNA.</text>
</comment>
<dbReference type="Proteomes" id="UP000002729">
    <property type="component" value="Unassembled WGS sequence"/>
</dbReference>
<evidence type="ECO:0000256" key="10">
    <source>
        <dbReference type="ARBA" id="ARBA00023242"/>
    </source>
</evidence>
<evidence type="ECO:0000256" key="5">
    <source>
        <dbReference type="ARBA" id="ARBA00011505"/>
    </source>
</evidence>
<proteinExistence type="inferred from homology"/>
<dbReference type="GO" id="GO:0005840">
    <property type="term" value="C:ribosome"/>
    <property type="evidence" value="ECO:0007669"/>
    <property type="project" value="UniProtKB-KW"/>
</dbReference>
<dbReference type="InterPro" id="IPR057266">
    <property type="entry name" value="Ribosomal_uL5_euk/arc-type"/>
</dbReference>
<reference evidence="16 17" key="1">
    <citation type="journal article" date="2011" name="Proc. Natl. Acad. Sci. U.S.A.">
        <title>Niche of harmful alga Aureococcus anophagefferens revealed through ecogenomics.</title>
        <authorList>
            <person name="Gobler C.J."/>
            <person name="Berry D.L."/>
            <person name="Dyhrman S.T."/>
            <person name="Wilhelm S.W."/>
            <person name="Salamov A."/>
            <person name="Lobanov A.V."/>
            <person name="Zhang Y."/>
            <person name="Collier J.L."/>
            <person name="Wurch L.L."/>
            <person name="Kustka A.B."/>
            <person name="Dill B.D."/>
            <person name="Shah M."/>
            <person name="VerBerkmoes N.C."/>
            <person name="Kuo A."/>
            <person name="Terry A."/>
            <person name="Pangilinan J."/>
            <person name="Lindquist E.A."/>
            <person name="Lucas S."/>
            <person name="Paulsen I.T."/>
            <person name="Hattenrath-Lehmann T.K."/>
            <person name="Talmage S.C."/>
            <person name="Walker E.A."/>
            <person name="Koch F."/>
            <person name="Burson A.M."/>
            <person name="Marcoval M.A."/>
            <person name="Tang Y.Z."/>
            <person name="Lecleir G.R."/>
            <person name="Coyne K.J."/>
            <person name="Berg G.M."/>
            <person name="Bertrand E.M."/>
            <person name="Saito M.A."/>
            <person name="Gladyshev V.N."/>
            <person name="Grigoriev I.V."/>
        </authorList>
    </citation>
    <scope>NUCLEOTIDE SEQUENCE [LARGE SCALE GENOMIC DNA]</scope>
    <source>
        <strain evidence="17">CCMP 1984</strain>
    </source>
</reference>
<keyword evidence="7" id="KW-0699">rRNA-binding</keyword>
<keyword evidence="10" id="KW-0539">Nucleus</keyword>
<dbReference type="AlphaFoldDB" id="F0YKV5"/>
<evidence type="ECO:0000256" key="11">
    <source>
        <dbReference type="ARBA" id="ARBA00023274"/>
    </source>
</evidence>
<dbReference type="KEGG" id="aaf:AURANDRAFT_69968"/>
<dbReference type="PROSITE" id="PS00358">
    <property type="entry name" value="RIBOSOMAL_L5"/>
    <property type="match status" value="1"/>
</dbReference>
<dbReference type="FunCoup" id="F0YKV5">
    <property type="interactions" value="325"/>
</dbReference>
<dbReference type="OMA" id="MDFYCIM"/>
<dbReference type="EMBL" id="GL833154">
    <property type="protein sequence ID" value="EGB04256.1"/>
    <property type="molecule type" value="Genomic_DNA"/>
</dbReference>
<evidence type="ECO:0000313" key="16">
    <source>
        <dbReference type="EMBL" id="EGB04256.1"/>
    </source>
</evidence>
<feature type="domain" description="Large ribosomal subunit protein uL5 N-terminal" evidence="14">
    <location>
        <begin position="4"/>
        <end position="57"/>
    </location>
</feature>
<evidence type="ECO:0000256" key="8">
    <source>
        <dbReference type="ARBA" id="ARBA00022884"/>
    </source>
</evidence>
<keyword evidence="17" id="KW-1185">Reference proteome</keyword>
<dbReference type="GO" id="GO:0006412">
    <property type="term" value="P:translation"/>
    <property type="evidence" value="ECO:0007669"/>
    <property type="project" value="InterPro"/>
</dbReference>
<keyword evidence="6" id="KW-0963">Cytoplasm</keyword>
<organism evidence="17">
    <name type="scientific">Aureococcus anophagefferens</name>
    <name type="common">Harmful bloom alga</name>
    <dbReference type="NCBI Taxonomy" id="44056"/>
    <lineage>
        <taxon>Eukaryota</taxon>
        <taxon>Sar</taxon>
        <taxon>Stramenopiles</taxon>
        <taxon>Ochrophyta</taxon>
        <taxon>Pelagophyceae</taxon>
        <taxon>Pelagomonadales</taxon>
        <taxon>Pelagomonadaceae</taxon>
        <taxon>Aureococcus</taxon>
    </lineage>
</organism>
<dbReference type="OrthoDB" id="1734943at2759"/>
<dbReference type="InterPro" id="IPR031310">
    <property type="entry name" value="Ribosomal_uL5_N"/>
</dbReference>
<dbReference type="PIRSF" id="PIRSF002161">
    <property type="entry name" value="Ribosomal_L5"/>
    <property type="match status" value="1"/>
</dbReference>
<gene>
    <name evidence="16" type="ORF">AURANDRAFT_69968</name>
</gene>
<sequence length="184" mass="21008">MAENKMREIKVSKLILNCCVGESGDRLTRAARVLEQLTGQEPVYSKARYTCRGFSIRRNEKIAVHVTACTGVSKNTLSQERVRGEKAMEILERGLKVKEYELNRKNFSITGNFGFGITEHIDLGIKYDPTTGIYGMDFYVCLERPGFRVARRKARQGKVGIKHKIQKEDAIKWFQQKYEGIVLG</sequence>
<dbReference type="InterPro" id="IPR020929">
    <property type="entry name" value="Ribosomal_uL5_CS"/>
</dbReference>
<dbReference type="InParanoid" id="F0YKV5"/>
<keyword evidence="8" id="KW-0694">RNA-binding</keyword>
<dbReference type="NCBIfam" id="NF003258">
    <property type="entry name" value="PRK04219.1"/>
    <property type="match status" value="1"/>
</dbReference>
<dbReference type="Pfam" id="PF00673">
    <property type="entry name" value="Ribosomal_L5_C"/>
    <property type="match status" value="1"/>
</dbReference>
<evidence type="ECO:0000259" key="15">
    <source>
        <dbReference type="Pfam" id="PF00673"/>
    </source>
</evidence>
<comment type="function">
    <text evidence="1">Binds 5S rRNA, forms part of the central protuberance of the 50S subunit.</text>
</comment>
<accession>F0YKV5</accession>
<dbReference type="Pfam" id="PF00281">
    <property type="entry name" value="Ribosomal_L5"/>
    <property type="match status" value="1"/>
</dbReference>
<keyword evidence="9 13" id="KW-0689">Ribosomal protein</keyword>
<evidence type="ECO:0000313" key="17">
    <source>
        <dbReference type="Proteomes" id="UP000002729"/>
    </source>
</evidence>
<dbReference type="PANTHER" id="PTHR11994">
    <property type="entry name" value="60S RIBOSOMAL PROTEIN L11-RELATED"/>
    <property type="match status" value="1"/>
</dbReference>
<dbReference type="GO" id="GO:0005737">
    <property type="term" value="C:cytoplasm"/>
    <property type="evidence" value="ECO:0007669"/>
    <property type="project" value="UniProtKB-SubCell"/>
</dbReference>
<evidence type="ECO:0000256" key="13">
    <source>
        <dbReference type="RuleBase" id="RU003930"/>
    </source>
</evidence>
<dbReference type="GO" id="GO:0005634">
    <property type="term" value="C:nucleus"/>
    <property type="evidence" value="ECO:0007669"/>
    <property type="project" value="UniProtKB-SubCell"/>
</dbReference>
<name>F0YKV5_AURAN</name>
<evidence type="ECO:0000256" key="2">
    <source>
        <dbReference type="ARBA" id="ARBA00004123"/>
    </source>
</evidence>
<dbReference type="InterPro" id="IPR031309">
    <property type="entry name" value="Ribosomal_uL5_C"/>
</dbReference>
<evidence type="ECO:0000256" key="9">
    <source>
        <dbReference type="ARBA" id="ARBA00022980"/>
    </source>
</evidence>
<dbReference type="GeneID" id="20227706"/>